<reference evidence="1" key="1">
    <citation type="submission" date="2021-01" db="EMBL/GenBank/DDBJ databases">
        <authorList>
            <consortium name="Genoscope - CEA"/>
            <person name="William W."/>
        </authorList>
    </citation>
    <scope>NUCLEOTIDE SEQUENCE</scope>
</reference>
<dbReference type="OrthoDB" id="298777at2759"/>
<name>A0A8S1RVB6_9CILI</name>
<comment type="caution">
    <text evidence="1">The sequence shown here is derived from an EMBL/GenBank/DDBJ whole genome shotgun (WGS) entry which is preliminary data.</text>
</comment>
<gene>
    <name evidence="1" type="ORF">PSON_ATCC_30995.1.T4470001</name>
</gene>
<proteinExistence type="predicted"/>
<dbReference type="PANTHER" id="PTHR33706:SF1">
    <property type="entry name" value="TPR REPEAT PROTEIN"/>
    <property type="match status" value="1"/>
</dbReference>
<protein>
    <submittedName>
        <fullName evidence="1">Uncharacterized protein</fullName>
    </submittedName>
</protein>
<organism evidence="1 2">
    <name type="scientific">Paramecium sonneborni</name>
    <dbReference type="NCBI Taxonomy" id="65129"/>
    <lineage>
        <taxon>Eukaryota</taxon>
        <taxon>Sar</taxon>
        <taxon>Alveolata</taxon>
        <taxon>Ciliophora</taxon>
        <taxon>Intramacronucleata</taxon>
        <taxon>Oligohymenophorea</taxon>
        <taxon>Peniculida</taxon>
        <taxon>Parameciidae</taxon>
        <taxon>Paramecium</taxon>
    </lineage>
</organism>
<sequence>MDFGIYLKLLIVVIIKMMVKRWVDGILIRNMVKAKKRCGLYNDSVEGISFKNGDWVELSYSIQSKDLVLYNGNYNYGRKIGKWDIYWNQVHQSSKIGGGQFGVQLSNNSSIKIGQWIELRDGYCQDSKIYNCGEYKKGIKIGIWDIQFQEKIIGGGSYDVGSKTGKWIELCDGFYKSGYGSKEITFNGEYSNGKKIGKWTEINLKNLHLRTIYYD</sequence>
<dbReference type="AlphaFoldDB" id="A0A8S1RVB6"/>
<keyword evidence="2" id="KW-1185">Reference proteome</keyword>
<evidence type="ECO:0000313" key="2">
    <source>
        <dbReference type="Proteomes" id="UP000692954"/>
    </source>
</evidence>
<evidence type="ECO:0000313" key="1">
    <source>
        <dbReference type="EMBL" id="CAD8131287.1"/>
    </source>
</evidence>
<dbReference type="EMBL" id="CAJJDN010000447">
    <property type="protein sequence ID" value="CAD8131287.1"/>
    <property type="molecule type" value="Genomic_DNA"/>
</dbReference>
<dbReference type="PANTHER" id="PTHR33706">
    <property type="entry name" value="MORN VARIANT REPEAT PROTEIN"/>
    <property type="match status" value="1"/>
</dbReference>
<dbReference type="Proteomes" id="UP000692954">
    <property type="component" value="Unassembled WGS sequence"/>
</dbReference>
<accession>A0A8S1RVB6</accession>